<keyword evidence="2" id="KW-0732">Signal</keyword>
<evidence type="ECO:0000259" key="3">
    <source>
        <dbReference type="Pfam" id="PF03629"/>
    </source>
</evidence>
<feature type="chain" id="PRO_5011465190" evidence="2">
    <location>
        <begin position="20"/>
        <end position="550"/>
    </location>
</feature>
<sequence length="550" mass="58874">MNRLCLVAAGLFSMGVLSAAAEVKMPAIFGDHMVLQGGKTIPVWGMAAPGEAVTVTLGKDTKKTKADAAGKWRVDLKAEKASTAATTLLVKGTNELTFTDVLIGDVWVASGQSNMEFGVKGSSSSAAALASGNQPMIRLFTVPRATAAYPMSDIGPIKTEGVGKWWVCTPESLGYGVWNGFSAVAYFFGRDIQKFTGMPVGLIHTSWGGTPAEAWTPYDDLQKEPLLADVAANHAKLLAGYDAAMTSLPQSIADYKEKHAAWLADVKPGNDAALKAWQARVDATPVGEPLPVRPALVPEPQMPDPTGGPNHATALYNAMLAPIIPYGIKGAIWYQGESNAGRAVAYRTLFPLMIKSWREKWGEGDFPFLFVQLADFNAQWGMLREAQSKTLSVPHTGMAVITDVGTYKDIHPPFKEIVGDRLALAAEHVAYGKKLVYSGPVYTSMKVEGASVRLSFDSVGGGLAIVKRPVSGKDVVEAPDDVLVGFTVAGDDKIWHKAMAQIVGNDVVVTSADVTHPVAVRYGWDAPPVANLYNKEQLPASPFRTDDWEK</sequence>
<dbReference type="RefSeq" id="WP_089838280.1">
    <property type="nucleotide sequence ID" value="NZ_FOZL01000001.1"/>
</dbReference>
<dbReference type="InterPro" id="IPR005181">
    <property type="entry name" value="SASA"/>
</dbReference>
<evidence type="ECO:0000313" key="5">
    <source>
        <dbReference type="Proteomes" id="UP000199024"/>
    </source>
</evidence>
<dbReference type="EMBL" id="FOZL01000001">
    <property type="protein sequence ID" value="SFS09360.1"/>
    <property type="molecule type" value="Genomic_DNA"/>
</dbReference>
<proteinExistence type="predicted"/>
<organism evidence="4 5">
    <name type="scientific">Granulicella pectinivorans</name>
    <dbReference type="NCBI Taxonomy" id="474950"/>
    <lineage>
        <taxon>Bacteria</taxon>
        <taxon>Pseudomonadati</taxon>
        <taxon>Acidobacteriota</taxon>
        <taxon>Terriglobia</taxon>
        <taxon>Terriglobales</taxon>
        <taxon>Acidobacteriaceae</taxon>
        <taxon>Granulicella</taxon>
    </lineage>
</organism>
<dbReference type="SUPFAM" id="SSF52266">
    <property type="entry name" value="SGNH hydrolase"/>
    <property type="match status" value="1"/>
</dbReference>
<keyword evidence="1" id="KW-0378">Hydrolase</keyword>
<dbReference type="PANTHER" id="PTHR22901">
    <property type="entry name" value="SIALATE O-ACETYLESTERASE"/>
    <property type="match status" value="1"/>
</dbReference>
<dbReference type="Proteomes" id="UP000199024">
    <property type="component" value="Unassembled WGS sequence"/>
</dbReference>
<dbReference type="InterPro" id="IPR039329">
    <property type="entry name" value="SIAE"/>
</dbReference>
<dbReference type="OrthoDB" id="9795554at2"/>
<dbReference type="InterPro" id="IPR036514">
    <property type="entry name" value="SGNH_hydro_sf"/>
</dbReference>
<gene>
    <name evidence="4" type="ORF">SAMN05421771_1632</name>
</gene>
<dbReference type="GO" id="GO:0005975">
    <property type="term" value="P:carbohydrate metabolic process"/>
    <property type="evidence" value="ECO:0007669"/>
    <property type="project" value="TreeGrafter"/>
</dbReference>
<dbReference type="Gene3D" id="3.40.50.1110">
    <property type="entry name" value="SGNH hydrolase"/>
    <property type="match status" value="1"/>
</dbReference>
<accession>A0A1I6M0X8</accession>
<dbReference type="Pfam" id="PF03629">
    <property type="entry name" value="SASA"/>
    <property type="match status" value="1"/>
</dbReference>
<dbReference type="PANTHER" id="PTHR22901:SF0">
    <property type="entry name" value="SIALATE O-ACETYLESTERASE"/>
    <property type="match status" value="1"/>
</dbReference>
<evidence type="ECO:0000256" key="2">
    <source>
        <dbReference type="SAM" id="SignalP"/>
    </source>
</evidence>
<dbReference type="AlphaFoldDB" id="A0A1I6M0X8"/>
<feature type="domain" description="Sialate O-acetylesterase" evidence="3">
    <location>
        <begin position="316"/>
        <end position="405"/>
    </location>
</feature>
<dbReference type="GO" id="GO:0001681">
    <property type="term" value="F:sialate O-acetylesterase activity"/>
    <property type="evidence" value="ECO:0007669"/>
    <property type="project" value="InterPro"/>
</dbReference>
<reference evidence="4 5" key="1">
    <citation type="submission" date="2016-10" db="EMBL/GenBank/DDBJ databases">
        <authorList>
            <person name="de Groot N.N."/>
        </authorList>
    </citation>
    <scope>NUCLEOTIDE SEQUENCE [LARGE SCALE GENOMIC DNA]</scope>
    <source>
        <strain evidence="4 5">DSM 21001</strain>
    </source>
</reference>
<dbReference type="STRING" id="474950.SAMN05421771_1632"/>
<protein>
    <submittedName>
        <fullName evidence="4">Sialate O-acetylesterase</fullName>
    </submittedName>
</protein>
<keyword evidence="5" id="KW-1185">Reference proteome</keyword>
<feature type="signal peptide" evidence="2">
    <location>
        <begin position="1"/>
        <end position="19"/>
    </location>
</feature>
<name>A0A1I6M0X8_9BACT</name>
<evidence type="ECO:0000256" key="1">
    <source>
        <dbReference type="ARBA" id="ARBA00022801"/>
    </source>
</evidence>
<evidence type="ECO:0000313" key="4">
    <source>
        <dbReference type="EMBL" id="SFS09360.1"/>
    </source>
</evidence>